<gene>
    <name evidence="2" type="ORF">GCM10023205_17280</name>
</gene>
<evidence type="ECO:0000313" key="2">
    <source>
        <dbReference type="EMBL" id="GAA4955847.1"/>
    </source>
</evidence>
<sequence>MHPGALLLGQAPWPVMGAVLERLDANACHDLIASGGLPTGALVAYILAHGHDEARVALAANPVATPDILGRLAEEPSPPVARQLLHHPYACREFLVSALHALPPGTRVPGTGEGGSPTQRAVYLQIEAPDAGAIADALAALHVERTFPAAGLVLLRGCVNLWRLAGRDAVAAALRTVPLVERPRAAELESVADALEHPHGLHRLDLAVGRLTGTRELLRRLDAVPKRQRDARARESGGMARLVMLAPHEPPDWDLIMRTHADSPLPGLFVLNDEPGCPPEIATPTTGSSWAPAGVLGRSRNRRREARTEALTALRDFGSQESVRLVQIAYAAGLITARTIFDAATPAVRALSVFDGASGRHLNEARSAVSALTTPTLGTHVEAWIVALTLLPEFAGTVPELLATARAAAG</sequence>
<dbReference type="RefSeq" id="WP_345674735.1">
    <property type="nucleotide sequence ID" value="NZ_BAABHS010000005.1"/>
</dbReference>
<protein>
    <recommendedName>
        <fullName evidence="4">DUF2336 domain-containing protein</fullName>
    </recommendedName>
</protein>
<evidence type="ECO:0000256" key="1">
    <source>
        <dbReference type="SAM" id="MobiDB-lite"/>
    </source>
</evidence>
<comment type="caution">
    <text evidence="2">The sequence shown here is derived from an EMBL/GenBank/DDBJ whole genome shotgun (WGS) entry which is preliminary data.</text>
</comment>
<proteinExistence type="predicted"/>
<organism evidence="2 3">
    <name type="scientific">Yinghuangia aomiensis</name>
    <dbReference type="NCBI Taxonomy" id="676205"/>
    <lineage>
        <taxon>Bacteria</taxon>
        <taxon>Bacillati</taxon>
        <taxon>Actinomycetota</taxon>
        <taxon>Actinomycetes</taxon>
        <taxon>Kitasatosporales</taxon>
        <taxon>Streptomycetaceae</taxon>
        <taxon>Yinghuangia</taxon>
    </lineage>
</organism>
<evidence type="ECO:0000313" key="3">
    <source>
        <dbReference type="Proteomes" id="UP001500466"/>
    </source>
</evidence>
<evidence type="ECO:0008006" key="4">
    <source>
        <dbReference type="Google" id="ProtNLM"/>
    </source>
</evidence>
<name>A0ABP9GXV9_9ACTN</name>
<dbReference type="Proteomes" id="UP001500466">
    <property type="component" value="Unassembled WGS sequence"/>
</dbReference>
<reference evidence="3" key="1">
    <citation type="journal article" date="2019" name="Int. J. Syst. Evol. Microbiol.">
        <title>The Global Catalogue of Microorganisms (GCM) 10K type strain sequencing project: providing services to taxonomists for standard genome sequencing and annotation.</title>
        <authorList>
            <consortium name="The Broad Institute Genomics Platform"/>
            <consortium name="The Broad Institute Genome Sequencing Center for Infectious Disease"/>
            <person name="Wu L."/>
            <person name="Ma J."/>
        </authorList>
    </citation>
    <scope>NUCLEOTIDE SEQUENCE [LARGE SCALE GENOMIC DNA]</scope>
    <source>
        <strain evidence="3">JCM 17986</strain>
    </source>
</reference>
<keyword evidence="3" id="KW-1185">Reference proteome</keyword>
<accession>A0ABP9GXV9</accession>
<feature type="region of interest" description="Disordered" evidence="1">
    <location>
        <begin position="281"/>
        <end position="301"/>
    </location>
</feature>
<dbReference type="EMBL" id="BAABHS010000005">
    <property type="protein sequence ID" value="GAA4955847.1"/>
    <property type="molecule type" value="Genomic_DNA"/>
</dbReference>